<dbReference type="GO" id="GO:1902600">
    <property type="term" value="P:proton transmembrane transport"/>
    <property type="evidence" value="ECO:0007669"/>
    <property type="project" value="InterPro"/>
</dbReference>
<gene>
    <name evidence="10" type="ORF">CAMSH0001_1631</name>
</gene>
<dbReference type="Gene3D" id="1.20.1530.20">
    <property type="match status" value="1"/>
</dbReference>
<evidence type="ECO:0000256" key="2">
    <source>
        <dbReference type="ARBA" id="ARBA00022448"/>
    </source>
</evidence>
<feature type="transmembrane region" description="Helical" evidence="8">
    <location>
        <begin position="220"/>
        <end position="253"/>
    </location>
</feature>
<keyword evidence="11" id="KW-1185">Reference proteome</keyword>
<feature type="transmembrane region" description="Helical" evidence="8">
    <location>
        <begin position="60"/>
        <end position="77"/>
    </location>
</feature>
<reference evidence="10 11" key="1">
    <citation type="submission" date="2009-07" db="EMBL/GenBank/DDBJ databases">
        <authorList>
            <person name="Madupu R."/>
            <person name="Sebastian Y."/>
            <person name="Durkin A.S."/>
            <person name="Torralba M."/>
            <person name="Methe B."/>
            <person name="Sutton G.G."/>
            <person name="Strausberg R.L."/>
            <person name="Nelson K.E."/>
        </authorList>
    </citation>
    <scope>NUCLEOTIDE SEQUENCE [LARGE SCALE GENOMIC DNA]</scope>
    <source>
        <strain evidence="10 11">RM3277</strain>
    </source>
</reference>
<organism evidence="10 11">
    <name type="scientific">Campylobacter showae RM3277</name>
    <dbReference type="NCBI Taxonomy" id="553219"/>
    <lineage>
        <taxon>Bacteria</taxon>
        <taxon>Pseudomonadati</taxon>
        <taxon>Campylobacterota</taxon>
        <taxon>Epsilonproteobacteria</taxon>
        <taxon>Campylobacterales</taxon>
        <taxon>Campylobacteraceae</taxon>
        <taxon>Campylobacter</taxon>
    </lineage>
</organism>
<feature type="transmembrane region" description="Helical" evidence="8">
    <location>
        <begin position="89"/>
        <end position="106"/>
    </location>
</feature>
<dbReference type="InterPro" id="IPR038770">
    <property type="entry name" value="Na+/solute_symporter_sf"/>
</dbReference>
<feature type="transmembrane region" description="Helical" evidence="8">
    <location>
        <begin position="30"/>
        <end position="48"/>
    </location>
</feature>
<dbReference type="AlphaFoldDB" id="C6RGZ7"/>
<dbReference type="GO" id="GO:0016020">
    <property type="term" value="C:membrane"/>
    <property type="evidence" value="ECO:0007669"/>
    <property type="project" value="UniProtKB-SubCell"/>
</dbReference>
<dbReference type="GO" id="GO:0015297">
    <property type="term" value="F:antiporter activity"/>
    <property type="evidence" value="ECO:0007669"/>
    <property type="project" value="UniProtKB-KW"/>
</dbReference>
<feature type="transmembrane region" description="Helical" evidence="8">
    <location>
        <begin position="112"/>
        <end position="128"/>
    </location>
</feature>
<feature type="transmembrane region" description="Helical" evidence="8">
    <location>
        <begin position="325"/>
        <end position="346"/>
    </location>
</feature>
<evidence type="ECO:0000256" key="4">
    <source>
        <dbReference type="ARBA" id="ARBA00022692"/>
    </source>
</evidence>
<evidence type="ECO:0000313" key="11">
    <source>
        <dbReference type="Proteomes" id="UP000003107"/>
    </source>
</evidence>
<comment type="subcellular location">
    <subcellularLocation>
        <location evidence="1">Membrane</location>
        <topology evidence="1">Multi-pass membrane protein</topology>
    </subcellularLocation>
</comment>
<keyword evidence="4 8" id="KW-0812">Transmembrane</keyword>
<evidence type="ECO:0000256" key="7">
    <source>
        <dbReference type="ARBA" id="ARBA00023136"/>
    </source>
</evidence>
<feature type="domain" description="Cation/H+ exchanger transmembrane" evidence="9">
    <location>
        <begin position="14"/>
        <end position="378"/>
    </location>
</feature>
<protein>
    <submittedName>
        <fullName evidence="10">Transporter, CPA2 family</fullName>
    </submittedName>
</protein>
<dbReference type="PANTHER" id="PTHR43562">
    <property type="entry name" value="NAPA-TYPE SODIUM/HYDROGEN ANTIPORTER"/>
    <property type="match status" value="1"/>
</dbReference>
<dbReference type="InterPro" id="IPR006153">
    <property type="entry name" value="Cation/H_exchanger_TM"/>
</dbReference>
<feature type="transmembrane region" description="Helical" evidence="8">
    <location>
        <begin position="297"/>
        <end position="319"/>
    </location>
</feature>
<proteinExistence type="predicted"/>
<keyword evidence="6" id="KW-0406">Ion transport</keyword>
<dbReference type="STRING" id="553219.CAMSH0001_1631"/>
<feature type="transmembrane region" description="Helical" evidence="8">
    <location>
        <begin position="265"/>
        <end position="285"/>
    </location>
</feature>
<evidence type="ECO:0000256" key="5">
    <source>
        <dbReference type="ARBA" id="ARBA00022989"/>
    </source>
</evidence>
<evidence type="ECO:0000313" key="10">
    <source>
        <dbReference type="EMBL" id="EET79353.1"/>
    </source>
</evidence>
<evidence type="ECO:0000259" key="9">
    <source>
        <dbReference type="Pfam" id="PF00999"/>
    </source>
</evidence>
<comment type="caution">
    <text evidence="10">The sequence shown here is derived from an EMBL/GenBank/DDBJ whole genome shotgun (WGS) entry which is preliminary data.</text>
</comment>
<dbReference type="GeneID" id="60991260"/>
<feature type="transmembrane region" description="Helical" evidence="8">
    <location>
        <begin position="175"/>
        <end position="199"/>
    </location>
</feature>
<dbReference type="eggNOG" id="COG0475">
    <property type="taxonomic scope" value="Bacteria"/>
</dbReference>
<feature type="transmembrane region" description="Helical" evidence="8">
    <location>
        <begin position="355"/>
        <end position="378"/>
    </location>
</feature>
<keyword evidence="7 8" id="KW-0472">Membrane</keyword>
<dbReference type="Pfam" id="PF00999">
    <property type="entry name" value="Na_H_Exchanger"/>
    <property type="match status" value="1"/>
</dbReference>
<evidence type="ECO:0000256" key="6">
    <source>
        <dbReference type="ARBA" id="ARBA00023065"/>
    </source>
</evidence>
<evidence type="ECO:0000256" key="1">
    <source>
        <dbReference type="ARBA" id="ARBA00004141"/>
    </source>
</evidence>
<accession>C6RGZ7</accession>
<keyword evidence="3" id="KW-0050">Antiport</keyword>
<evidence type="ECO:0000256" key="8">
    <source>
        <dbReference type="SAM" id="Phobius"/>
    </source>
</evidence>
<feature type="transmembrane region" description="Helical" evidence="8">
    <location>
        <begin position="140"/>
        <end position="163"/>
    </location>
</feature>
<evidence type="ECO:0000256" key="3">
    <source>
        <dbReference type="ARBA" id="ARBA00022449"/>
    </source>
</evidence>
<keyword evidence="5 8" id="KW-1133">Transmembrane helix</keyword>
<dbReference type="PANTHER" id="PTHR43562:SF1">
    <property type="entry name" value="NA(+)_H(+) ANTIPORTER YJBQ-RELATED"/>
    <property type="match status" value="1"/>
</dbReference>
<dbReference type="Proteomes" id="UP000003107">
    <property type="component" value="Unassembled WGS sequence"/>
</dbReference>
<dbReference type="OrthoDB" id="9793589at2"/>
<name>C6RGZ7_9BACT</name>
<keyword evidence="2" id="KW-0813">Transport</keyword>
<sequence length="390" mass="43392">MQANGLNILIALAFIIFTSPYFSKILRIPIAPVEIILGSVAGYLGFIGHNEMFKIVSEVGFFYLMFLAGTEVDLKLFFTIDKKILKTGVVYLAILYLLSALLTFSFDLNRLFILIMPLMAVGMIFTLFKEYGKNEAWLNIGMLIGSIGEVVSITLLTFVGAYMKFGAGSELAFSIIYLSGFLATAVIGYKTLNVLFWWYPQLRIILMPHYDNSEKDIRLCMALFFGIIALMLYLNLEIAFGAFVAGTFIATFFDHKKDLPHKLASFGFGFLVPTFFVHIGSTFKLNAFMIDGVVRDAALITGVMIGFRLAASTVFLNILGLKNTVLFALSHSMPLTLLIAVATIAYKSGGINENFYFSFILASLTQAIIVTICIKILMSYENKNLQKEPK</sequence>
<feature type="transmembrane region" description="Helical" evidence="8">
    <location>
        <begin position="6"/>
        <end position="23"/>
    </location>
</feature>
<dbReference type="RefSeq" id="WP_004321464.1">
    <property type="nucleotide sequence ID" value="NZ_ACVQ01000022.1"/>
</dbReference>
<dbReference type="EMBL" id="ACVQ01000022">
    <property type="protein sequence ID" value="EET79353.1"/>
    <property type="molecule type" value="Genomic_DNA"/>
</dbReference>